<keyword evidence="11" id="KW-1185">Reference proteome</keyword>
<accession>A0A562L7Y7</accession>
<dbReference type="RefSeq" id="WP_144899055.1">
    <property type="nucleotide sequence ID" value="NZ_VLKN01000003.1"/>
</dbReference>
<comment type="similarity">
    <text evidence="6">Belongs to the YccS/YhfK family.</text>
</comment>
<evidence type="ECO:0000256" key="1">
    <source>
        <dbReference type="ARBA" id="ARBA00004651"/>
    </source>
</evidence>
<evidence type="ECO:0000256" key="7">
    <source>
        <dbReference type="SAM" id="Phobius"/>
    </source>
</evidence>
<feature type="domain" description="Integral membrane bound transporter" evidence="9">
    <location>
        <begin position="388"/>
        <end position="507"/>
    </location>
</feature>
<dbReference type="PANTHER" id="PTHR30509:SF8">
    <property type="entry name" value="INNER MEMBRANE PROTEIN YCCS"/>
    <property type="match status" value="1"/>
</dbReference>
<evidence type="ECO:0000256" key="2">
    <source>
        <dbReference type="ARBA" id="ARBA00022475"/>
    </source>
</evidence>
<feature type="transmembrane region" description="Helical" evidence="7">
    <location>
        <begin position="21"/>
        <end position="44"/>
    </location>
</feature>
<dbReference type="InterPro" id="IPR032692">
    <property type="entry name" value="YccS_N"/>
</dbReference>
<dbReference type="InterPro" id="IPR049453">
    <property type="entry name" value="Memb_transporter_dom"/>
</dbReference>
<sequence>MLRSLIALKPRDVPVRVALRNTVAVVAPLAVGIALDHTAAGLAMSTGALNTMFTDQPGPYRLRMQRMLLAAAAAGLSALTGILIGAHSLLFVFAALVFAFAGGMLVALGPMAARVGLTSMIVMMITAEMQVPRQYAAGVAALIFAGGLLQMLLAVAAWPLQRYRPERFALATVLRQLATVARTRPDASLAPPVSLAAMEALDLLHGEHRARGVAVQSFRIIAEICERVRADLLTLGDLHGRIEDTTARSGVETLLDHAAVILDHLGDAMADAEKPTQGEREAATFDIWVDALRQAPTDAMSRRDRRLQKVAIARAEGLAGQLRSLARNGHWASSRGEIRADMAEAHLPAALRPRDPLATLRANLKLSSVAFRHAIRCAICVALAVAGERWLRIPHGVWIPMTTAIVLKPDFGGTLRFGVLRVAGTFAGLLLATLLAHYAMDGVVLRLLLMAALCMAFRLLAQVNYALGVAMLTGMLVLLLSFRGMAPGEAVQARVIATLIGSALALVAYAAWPTWEGRRINESLAKLIDAHRAHIKALLAGAIDELYETRTAARAARTNVQASLERLRGEPRRLRSKPQIALAESLLANANRLIRAPLLLESLLRDGAALPDNPVLREFATEVDRVLAEIVSAVREGRNVTLPSLRPIERRLVESLARPDNGAEDAFAIALGDTCDRITDSIDTLAHVLRPPAREVNASTAAAG</sequence>
<keyword evidence="4 7" id="KW-1133">Transmembrane helix</keyword>
<feature type="transmembrane region" description="Helical" evidence="7">
    <location>
        <begin position="418"/>
        <end position="437"/>
    </location>
</feature>
<evidence type="ECO:0000256" key="4">
    <source>
        <dbReference type="ARBA" id="ARBA00022989"/>
    </source>
</evidence>
<dbReference type="OrthoDB" id="128040at2"/>
<feature type="transmembrane region" description="Helical" evidence="7">
    <location>
        <begin position="64"/>
        <end position="84"/>
    </location>
</feature>
<dbReference type="Proteomes" id="UP000315167">
    <property type="component" value="Unassembled WGS sequence"/>
</dbReference>
<dbReference type="Pfam" id="PF12805">
    <property type="entry name" value="FUSC-like"/>
    <property type="match status" value="1"/>
</dbReference>
<comment type="caution">
    <text evidence="10">The sequence shown here is derived from an EMBL/GenBank/DDBJ whole genome shotgun (WGS) entry which is preliminary data.</text>
</comment>
<keyword evidence="5 7" id="KW-0472">Membrane</keyword>
<dbReference type="AlphaFoldDB" id="A0A562L7Y7"/>
<dbReference type="PANTHER" id="PTHR30509">
    <property type="entry name" value="P-HYDROXYBENZOIC ACID EFFLUX PUMP SUBUNIT-RELATED"/>
    <property type="match status" value="1"/>
</dbReference>
<feature type="domain" description="Integral membrane protein YccS N-terminal" evidence="8">
    <location>
        <begin position="76"/>
        <end position="179"/>
    </location>
</feature>
<feature type="transmembrane region" description="Helical" evidence="7">
    <location>
        <begin position="465"/>
        <end position="485"/>
    </location>
</feature>
<proteinExistence type="inferred from homology"/>
<evidence type="ECO:0000313" key="11">
    <source>
        <dbReference type="Proteomes" id="UP000315167"/>
    </source>
</evidence>
<reference evidence="10 11" key="1">
    <citation type="journal article" date="2015" name="Stand. Genomic Sci.">
        <title>Genomic Encyclopedia of Bacterial and Archaeal Type Strains, Phase III: the genomes of soil and plant-associated and newly described type strains.</title>
        <authorList>
            <person name="Whitman W.B."/>
            <person name="Woyke T."/>
            <person name="Klenk H.P."/>
            <person name="Zhou Y."/>
            <person name="Lilburn T.G."/>
            <person name="Beck B.J."/>
            <person name="De Vos P."/>
            <person name="Vandamme P."/>
            <person name="Eisen J.A."/>
            <person name="Garrity G."/>
            <person name="Hugenholtz P."/>
            <person name="Kyrpides N.C."/>
        </authorList>
    </citation>
    <scope>NUCLEOTIDE SEQUENCE [LARGE SCALE GENOMIC DNA]</scope>
    <source>
        <strain evidence="10 11">CGMCC 1.10821</strain>
    </source>
</reference>
<evidence type="ECO:0000259" key="8">
    <source>
        <dbReference type="Pfam" id="PF12805"/>
    </source>
</evidence>
<dbReference type="GO" id="GO:0005886">
    <property type="term" value="C:plasma membrane"/>
    <property type="evidence" value="ECO:0007669"/>
    <property type="project" value="UniProtKB-SubCell"/>
</dbReference>
<dbReference type="Pfam" id="PF13515">
    <property type="entry name" value="FUSC_2"/>
    <property type="match status" value="1"/>
</dbReference>
<gene>
    <name evidence="10" type="ORF">IP90_01575</name>
</gene>
<protein>
    <submittedName>
        <fullName evidence="10">Putative membrane protein YccC</fullName>
    </submittedName>
</protein>
<feature type="transmembrane region" description="Helical" evidence="7">
    <location>
        <begin position="91"/>
        <end position="115"/>
    </location>
</feature>
<organism evidence="10 11">
    <name type="scientific">Luteimonas cucumeris</name>
    <dbReference type="NCBI Taxonomy" id="985012"/>
    <lineage>
        <taxon>Bacteria</taxon>
        <taxon>Pseudomonadati</taxon>
        <taxon>Pseudomonadota</taxon>
        <taxon>Gammaproteobacteria</taxon>
        <taxon>Lysobacterales</taxon>
        <taxon>Lysobacteraceae</taxon>
        <taxon>Luteimonas</taxon>
    </lineage>
</organism>
<evidence type="ECO:0000256" key="6">
    <source>
        <dbReference type="ARBA" id="ARBA00043993"/>
    </source>
</evidence>
<evidence type="ECO:0000256" key="5">
    <source>
        <dbReference type="ARBA" id="ARBA00023136"/>
    </source>
</evidence>
<evidence type="ECO:0000256" key="3">
    <source>
        <dbReference type="ARBA" id="ARBA00022692"/>
    </source>
</evidence>
<evidence type="ECO:0000259" key="9">
    <source>
        <dbReference type="Pfam" id="PF13515"/>
    </source>
</evidence>
<dbReference type="EMBL" id="VLKN01000003">
    <property type="protein sequence ID" value="TWI03760.1"/>
    <property type="molecule type" value="Genomic_DNA"/>
</dbReference>
<evidence type="ECO:0000313" key="10">
    <source>
        <dbReference type="EMBL" id="TWI03760.1"/>
    </source>
</evidence>
<feature type="transmembrane region" description="Helical" evidence="7">
    <location>
        <begin position="491"/>
        <end position="512"/>
    </location>
</feature>
<feature type="transmembrane region" description="Helical" evidence="7">
    <location>
        <begin position="135"/>
        <end position="158"/>
    </location>
</feature>
<comment type="subcellular location">
    <subcellularLocation>
        <location evidence="1">Cell membrane</location>
        <topology evidence="1">Multi-pass membrane protein</topology>
    </subcellularLocation>
</comment>
<keyword evidence="3 7" id="KW-0812">Transmembrane</keyword>
<keyword evidence="2" id="KW-1003">Cell membrane</keyword>
<name>A0A562L7Y7_9GAMM</name>